<protein>
    <submittedName>
        <fullName evidence="4">Uncharacterized protein LOC110427031 isoform X1</fullName>
    </submittedName>
</protein>
<dbReference type="GeneID" id="110427031"/>
<evidence type="ECO:0000313" key="4">
    <source>
        <dbReference type="RefSeq" id="XP_021298063.1"/>
    </source>
</evidence>
<feature type="coiled-coil region" evidence="1">
    <location>
        <begin position="450"/>
        <end position="557"/>
    </location>
</feature>
<keyword evidence="3" id="KW-1185">Reference proteome</keyword>
<gene>
    <name evidence="4" type="primary">LOC110427031</name>
</gene>
<evidence type="ECO:0000256" key="1">
    <source>
        <dbReference type="SAM" id="Coils"/>
    </source>
</evidence>
<feature type="region of interest" description="Disordered" evidence="2">
    <location>
        <begin position="393"/>
        <end position="418"/>
    </location>
</feature>
<keyword evidence="1" id="KW-0175">Coiled coil</keyword>
<evidence type="ECO:0000313" key="3">
    <source>
        <dbReference type="Proteomes" id="UP000504621"/>
    </source>
</evidence>
<name>A0A6J1BG16_9ROSI</name>
<dbReference type="Proteomes" id="UP000504621">
    <property type="component" value="Unplaced"/>
</dbReference>
<dbReference type="OrthoDB" id="1933275at2759"/>
<dbReference type="PANTHER" id="PTHR35480">
    <property type="entry name" value="MATERNAL EFFECT EMBRYO ARREST 22"/>
    <property type="match status" value="1"/>
</dbReference>
<feature type="region of interest" description="Disordered" evidence="2">
    <location>
        <begin position="141"/>
        <end position="177"/>
    </location>
</feature>
<dbReference type="PANTHER" id="PTHR35480:SF1">
    <property type="entry name" value="MATERNAL EFFECT EMBRYO ARREST 22"/>
    <property type="match status" value="1"/>
</dbReference>
<accession>A0A6J1BG16</accession>
<feature type="region of interest" description="Disordered" evidence="2">
    <location>
        <begin position="248"/>
        <end position="334"/>
    </location>
</feature>
<evidence type="ECO:0000256" key="2">
    <source>
        <dbReference type="SAM" id="MobiDB-lite"/>
    </source>
</evidence>
<sequence length="1568" mass="175741">MAADVPDAPEEDVQVSPCCQVWKNKYSKAEKGRICLKQAVRLLERGCDDIQAQNLTLKKAYGEEQARAKVEKEGREKESALRVSLENELCALKSEISNLRQKGVPDAEDKTDEMKLLKAIVSDREKEINWLKELVEKEKKRADLEKKNAAAEKKKAAEASKDAETEKGKGSEERRLADIERKKAEDCRTQLEALRKEVNEAKSKLVSEKSKFDKATKQLQEEKKKTVEQRKRADLYMAKAEEQRKIAEEATKKAAEERKRADLEMTQAEEQRKIAEETKKEAVEERKHADMEMAKVEEKRKLAEEAKKKAVEERKHADMEMAKAEEQRKLAEETTKKAVEERKLANLEVANVEEQKKIAEATKEAVEEKLHADNLFKQLEEARRRNGELEKKLHELSGSRNLVEDPFDQPDRKTSAEAATKKTAQLEVLMKDADKSKAVSKLLHSEEVQKEKAIFERKRADSEMRKAEKKRKLVEVNPKKAMEEKLGADHLLKQLEDARLKIDELKKQIHELLSSRKTVDALVFSSDKGISAEVAKVKLLKKQLKFEKQRVKHAKDVAKLEKSRSNLLQQKVGCMKLELVQFINRFDALDKCFSTPAEGIDDMEKAGDFANMQWLKVKENLRSLNFRQTCLQTENQLLKTMCMDTTPFNPLGETFQHDARLLPIQGGNCTESITGINSKLESLLGGSNRKKLQSSAINSSTASFSDRQLVGSQERGAFSVTTSAKLGEEILNVEQTVSGMSGEVTKNRCNENLAVVAENSVRSPLPVDPLGRVNGCGKKRRRILNAVESIELLCLESKKLHLQLEDKLSALHGVVRGQMDKPTEEAKLLRSNLQDITYAVHDRSHKKRKISHEETVAMQQSCDGLQLTQMQNSLEHLEDANVFRPASQPANNLMNSTKVSGEVICDPHTIDPKILVGFKEVVNRNYMKLLDLDDAVEEECYRMAAEMPVSPTLPEIEFPGVETFEVDQFRHRHDENCERFSHEDENVASSNSFDVINMEKGSNKVPCNRADTSLKVLQHENECSLGTIDIPRSNVNGICSTMPAGRACLRHPQNSGVFERIPKYCVVFSDIKDASSISRIFFATKSCMAQCSLPAQTEFVVHRILHALKLEENLLAKEKVCVFFSLVLLNLCTATSGKCSLMRDLIPCLHLFAEHINAVMSDAETRSVVAELCLDELLSVIEDFLIEGRILLNTDLSSESSIECDSRIHVTVDGSDVILLHEAASADLLVAGSIILGSICAAADRTGFMCEAVYNIFRVHRYDISVVLLVLHVFAYVGGDKIFTSRKHSLTMTVLKSIVVFLEREHAPVATATLSLVAEAQAQYHACVGCPFSKDVLSVDIVVSLLFEKLQNYVQSGIMHQELTANSSNSNVMSIQDKTEQNLGCVVDMNCDVSCCLDKYSVSGKLSGSFVAGTLCHISDVLSLIELLACNMSWVWTCEKIIAQLLGMLESPVLENLTLAIIILLGQLGRVGVDAVGYEDKEVENLRVKLSAFLFRETTIGAGLPIQLATVSALLGLISLDFQKVIQKNVKLPVMSDQFVPTDLIRSWFPLLTEEQRAMSIRLFQSVD</sequence>
<proteinExistence type="predicted"/>
<dbReference type="RefSeq" id="XP_021298063.1">
    <property type="nucleotide sequence ID" value="XM_021442388.1"/>
</dbReference>
<feature type="region of interest" description="Disordered" evidence="2">
    <location>
        <begin position="200"/>
        <end position="230"/>
    </location>
</feature>
<organism evidence="3 4">
    <name type="scientific">Herrania umbratica</name>
    <dbReference type="NCBI Taxonomy" id="108875"/>
    <lineage>
        <taxon>Eukaryota</taxon>
        <taxon>Viridiplantae</taxon>
        <taxon>Streptophyta</taxon>
        <taxon>Embryophyta</taxon>
        <taxon>Tracheophyta</taxon>
        <taxon>Spermatophyta</taxon>
        <taxon>Magnoliopsida</taxon>
        <taxon>eudicotyledons</taxon>
        <taxon>Gunneridae</taxon>
        <taxon>Pentapetalae</taxon>
        <taxon>rosids</taxon>
        <taxon>malvids</taxon>
        <taxon>Malvales</taxon>
        <taxon>Malvaceae</taxon>
        <taxon>Byttnerioideae</taxon>
        <taxon>Herrania</taxon>
    </lineage>
</organism>
<reference evidence="4" key="1">
    <citation type="submission" date="2025-08" db="UniProtKB">
        <authorList>
            <consortium name="RefSeq"/>
        </authorList>
    </citation>
    <scope>IDENTIFICATION</scope>
    <source>
        <tissue evidence="4">Leaf</tissue>
    </source>
</reference>